<keyword evidence="15" id="KW-0175">Coiled coil</keyword>
<evidence type="ECO:0000256" key="13">
    <source>
        <dbReference type="ARBA" id="ARBA00074306"/>
    </source>
</evidence>
<keyword evidence="10" id="KW-0067">ATP-binding</keyword>
<comment type="similarity">
    <text evidence="3">In the N-terminal section; belongs to the phytochrome family.</text>
</comment>
<dbReference type="PANTHER" id="PTHR45339">
    <property type="entry name" value="HYBRID SIGNAL TRANSDUCTION HISTIDINE KINASE J"/>
    <property type="match status" value="1"/>
</dbReference>
<dbReference type="Gene3D" id="3.30.450.40">
    <property type="match status" value="1"/>
</dbReference>
<dbReference type="Pfam" id="PF00672">
    <property type="entry name" value="HAMP"/>
    <property type="match status" value="1"/>
</dbReference>
<keyword evidence="21" id="KW-1185">Reference proteome</keyword>
<dbReference type="SUPFAM" id="SSF47384">
    <property type="entry name" value="Homodimeric domain of signal transducing histidine kinase"/>
    <property type="match status" value="1"/>
</dbReference>
<dbReference type="Gene3D" id="3.30.565.10">
    <property type="entry name" value="Histidine kinase-like ATPase, C-terminal domain"/>
    <property type="match status" value="1"/>
</dbReference>
<evidence type="ECO:0000256" key="9">
    <source>
        <dbReference type="ARBA" id="ARBA00022777"/>
    </source>
</evidence>
<dbReference type="InterPro" id="IPR001789">
    <property type="entry name" value="Sig_transdc_resp-reg_receiver"/>
</dbReference>
<dbReference type="Gene3D" id="1.10.287.130">
    <property type="match status" value="1"/>
</dbReference>
<reference evidence="20 21" key="1">
    <citation type="submission" date="2018-07" db="EMBL/GenBank/DDBJ databases">
        <title>Lottiidibacillus patelloidae gen. nov., sp. nov., isolated from the intestinal tract of a marine limpet and the reclassification of B. taeanensis BH030017T, B. algicola KMM 3737T and B. hwajinpoensis SW-72T as genus Lottiidibacillus.</title>
        <authorList>
            <person name="Liu R."/>
            <person name="Huang Z."/>
        </authorList>
    </citation>
    <scope>NUCLEOTIDE SEQUENCE [LARGE SCALE GENOMIC DNA]</scope>
    <source>
        <strain evidence="20 21">BH030017</strain>
    </source>
</reference>
<dbReference type="CDD" id="cd17546">
    <property type="entry name" value="REC_hyHK_CKI1_RcsC-like"/>
    <property type="match status" value="1"/>
</dbReference>
<feature type="transmembrane region" description="Helical" evidence="16">
    <location>
        <begin position="209"/>
        <end position="228"/>
    </location>
</feature>
<evidence type="ECO:0000256" key="12">
    <source>
        <dbReference type="ARBA" id="ARBA00023136"/>
    </source>
</evidence>
<evidence type="ECO:0000313" key="21">
    <source>
        <dbReference type="Proteomes" id="UP000253314"/>
    </source>
</evidence>
<evidence type="ECO:0000256" key="3">
    <source>
        <dbReference type="ARBA" id="ARBA00006402"/>
    </source>
</evidence>
<dbReference type="FunFam" id="3.30.565.10:FF:000010">
    <property type="entry name" value="Sensor histidine kinase RcsC"/>
    <property type="match status" value="1"/>
</dbReference>
<dbReference type="InterPro" id="IPR036890">
    <property type="entry name" value="HATPase_C_sf"/>
</dbReference>
<evidence type="ECO:0000259" key="19">
    <source>
        <dbReference type="PROSITE" id="PS50885"/>
    </source>
</evidence>
<dbReference type="Pfam" id="PF00512">
    <property type="entry name" value="HisKA"/>
    <property type="match status" value="1"/>
</dbReference>
<feature type="modified residue" description="4-aspartylphosphate" evidence="14">
    <location>
        <position position="847"/>
    </location>
</feature>
<keyword evidence="6 14" id="KW-0597">Phosphoprotein</keyword>
<dbReference type="InterPro" id="IPR003594">
    <property type="entry name" value="HATPase_dom"/>
</dbReference>
<evidence type="ECO:0000313" key="20">
    <source>
        <dbReference type="EMBL" id="RBW69657.1"/>
    </source>
</evidence>
<dbReference type="AlphaFoldDB" id="A0A366XUS5"/>
<dbReference type="SMART" id="SM00387">
    <property type="entry name" value="HATPase_c"/>
    <property type="match status" value="1"/>
</dbReference>
<dbReference type="Gene3D" id="6.10.340.10">
    <property type="match status" value="1"/>
</dbReference>
<evidence type="ECO:0000256" key="8">
    <source>
        <dbReference type="ARBA" id="ARBA00022741"/>
    </source>
</evidence>
<dbReference type="EMBL" id="QOCW01000009">
    <property type="protein sequence ID" value="RBW69657.1"/>
    <property type="molecule type" value="Genomic_DNA"/>
</dbReference>
<keyword evidence="16" id="KW-0812">Transmembrane</keyword>
<organism evidence="20 21">
    <name type="scientific">Bacillus taeanensis</name>
    <dbReference type="NCBI Taxonomy" id="273032"/>
    <lineage>
        <taxon>Bacteria</taxon>
        <taxon>Bacillati</taxon>
        <taxon>Bacillota</taxon>
        <taxon>Bacilli</taxon>
        <taxon>Bacillales</taxon>
        <taxon>Bacillaceae</taxon>
        <taxon>Bacillus</taxon>
    </lineage>
</organism>
<keyword evidence="9" id="KW-0418">Kinase</keyword>
<proteinExistence type="inferred from homology"/>
<dbReference type="SMART" id="SM00448">
    <property type="entry name" value="REC"/>
    <property type="match status" value="1"/>
</dbReference>
<dbReference type="InterPro" id="IPR004358">
    <property type="entry name" value="Sig_transdc_His_kin-like_C"/>
</dbReference>
<dbReference type="SMART" id="SM00388">
    <property type="entry name" value="HisKA"/>
    <property type="match status" value="1"/>
</dbReference>
<dbReference type="SUPFAM" id="SSF52172">
    <property type="entry name" value="CheY-like"/>
    <property type="match status" value="1"/>
</dbReference>
<dbReference type="CDD" id="cd06225">
    <property type="entry name" value="HAMP"/>
    <property type="match status" value="1"/>
</dbReference>
<keyword evidence="5" id="KW-1003">Cell membrane</keyword>
<evidence type="ECO:0000256" key="6">
    <source>
        <dbReference type="ARBA" id="ARBA00022553"/>
    </source>
</evidence>
<dbReference type="InterPro" id="IPR003018">
    <property type="entry name" value="GAF"/>
</dbReference>
<dbReference type="Pfam" id="PF05227">
    <property type="entry name" value="CHASE3"/>
    <property type="match status" value="1"/>
</dbReference>
<dbReference type="PRINTS" id="PR00344">
    <property type="entry name" value="BCTRLSENSOR"/>
</dbReference>
<gene>
    <name evidence="20" type="ORF">DS031_10560</name>
</gene>
<evidence type="ECO:0000256" key="10">
    <source>
        <dbReference type="ARBA" id="ARBA00022840"/>
    </source>
</evidence>
<feature type="coiled-coil region" evidence="15">
    <location>
        <begin position="102"/>
        <end position="148"/>
    </location>
</feature>
<evidence type="ECO:0000259" key="18">
    <source>
        <dbReference type="PROSITE" id="PS50110"/>
    </source>
</evidence>
<dbReference type="Pfam" id="PF02518">
    <property type="entry name" value="HATPase_c"/>
    <property type="match status" value="1"/>
</dbReference>
<dbReference type="InterPro" id="IPR005467">
    <property type="entry name" value="His_kinase_dom"/>
</dbReference>
<dbReference type="InterPro" id="IPR011006">
    <property type="entry name" value="CheY-like_superfamily"/>
</dbReference>
<protein>
    <recommendedName>
        <fullName evidence="13">Circadian input-output histidine kinase CikA</fullName>
        <ecNumber evidence="4">2.7.13.3</ecNumber>
    </recommendedName>
</protein>
<dbReference type="CDD" id="cd00082">
    <property type="entry name" value="HisKA"/>
    <property type="match status" value="1"/>
</dbReference>
<dbReference type="GO" id="GO:0005886">
    <property type="term" value="C:plasma membrane"/>
    <property type="evidence" value="ECO:0007669"/>
    <property type="project" value="UniProtKB-SubCell"/>
</dbReference>
<dbReference type="PROSITE" id="PS50109">
    <property type="entry name" value="HIS_KIN"/>
    <property type="match status" value="1"/>
</dbReference>
<dbReference type="Gene3D" id="3.40.50.2300">
    <property type="match status" value="1"/>
</dbReference>
<evidence type="ECO:0000256" key="2">
    <source>
        <dbReference type="ARBA" id="ARBA00004651"/>
    </source>
</evidence>
<dbReference type="EC" id="2.7.13.3" evidence="4"/>
<feature type="domain" description="Response regulatory" evidence="18">
    <location>
        <begin position="797"/>
        <end position="914"/>
    </location>
</feature>
<evidence type="ECO:0000256" key="11">
    <source>
        <dbReference type="ARBA" id="ARBA00023012"/>
    </source>
</evidence>
<dbReference type="Proteomes" id="UP000253314">
    <property type="component" value="Unassembled WGS sequence"/>
</dbReference>
<feature type="domain" description="Histidine kinase" evidence="17">
    <location>
        <begin position="524"/>
        <end position="754"/>
    </location>
</feature>
<name>A0A366XUS5_9BACI</name>
<dbReference type="PROSITE" id="PS50885">
    <property type="entry name" value="HAMP"/>
    <property type="match status" value="1"/>
</dbReference>
<feature type="coiled-coil region" evidence="15">
    <location>
        <begin position="452"/>
        <end position="514"/>
    </location>
</feature>
<dbReference type="SUPFAM" id="SSF55874">
    <property type="entry name" value="ATPase domain of HSP90 chaperone/DNA topoisomerase II/histidine kinase"/>
    <property type="match status" value="1"/>
</dbReference>
<dbReference type="InterPro" id="IPR003660">
    <property type="entry name" value="HAMP_dom"/>
</dbReference>
<dbReference type="InterPro" id="IPR036097">
    <property type="entry name" value="HisK_dim/P_sf"/>
</dbReference>
<keyword evidence="12 16" id="KW-0472">Membrane</keyword>
<dbReference type="PANTHER" id="PTHR45339:SF1">
    <property type="entry name" value="HYBRID SIGNAL TRANSDUCTION HISTIDINE KINASE J"/>
    <property type="match status" value="1"/>
</dbReference>
<dbReference type="Pfam" id="PF13185">
    <property type="entry name" value="GAF_2"/>
    <property type="match status" value="1"/>
</dbReference>
<dbReference type="Pfam" id="PF00072">
    <property type="entry name" value="Response_reg"/>
    <property type="match status" value="1"/>
</dbReference>
<comment type="subcellular location">
    <subcellularLocation>
        <location evidence="2">Cell membrane</location>
        <topology evidence="2">Multi-pass membrane protein</topology>
    </subcellularLocation>
</comment>
<evidence type="ECO:0000256" key="4">
    <source>
        <dbReference type="ARBA" id="ARBA00012438"/>
    </source>
</evidence>
<evidence type="ECO:0000256" key="15">
    <source>
        <dbReference type="SAM" id="Coils"/>
    </source>
</evidence>
<feature type="transmembrane region" description="Helical" evidence="16">
    <location>
        <begin position="33"/>
        <end position="55"/>
    </location>
</feature>
<evidence type="ECO:0000256" key="5">
    <source>
        <dbReference type="ARBA" id="ARBA00022475"/>
    </source>
</evidence>
<dbReference type="GO" id="GO:0000155">
    <property type="term" value="F:phosphorelay sensor kinase activity"/>
    <property type="evidence" value="ECO:0007669"/>
    <property type="project" value="InterPro"/>
</dbReference>
<evidence type="ECO:0000256" key="16">
    <source>
        <dbReference type="SAM" id="Phobius"/>
    </source>
</evidence>
<dbReference type="InterPro" id="IPR029016">
    <property type="entry name" value="GAF-like_dom_sf"/>
</dbReference>
<evidence type="ECO:0000259" key="17">
    <source>
        <dbReference type="PROSITE" id="PS50109"/>
    </source>
</evidence>
<accession>A0A366XUS5</accession>
<feature type="domain" description="HAMP" evidence="19">
    <location>
        <begin position="230"/>
        <end position="286"/>
    </location>
</feature>
<dbReference type="SUPFAM" id="SSF55781">
    <property type="entry name" value="GAF domain-like"/>
    <property type="match status" value="1"/>
</dbReference>
<dbReference type="GO" id="GO:0005524">
    <property type="term" value="F:ATP binding"/>
    <property type="evidence" value="ECO:0007669"/>
    <property type="project" value="UniProtKB-KW"/>
</dbReference>
<dbReference type="PROSITE" id="PS50110">
    <property type="entry name" value="RESPONSE_REGULATORY"/>
    <property type="match status" value="1"/>
</dbReference>
<comment type="caution">
    <text evidence="20">The sequence shown here is derived from an EMBL/GenBank/DDBJ whole genome shotgun (WGS) entry which is preliminary data.</text>
</comment>
<keyword evidence="16" id="KW-1133">Transmembrane helix</keyword>
<keyword evidence="11" id="KW-0902">Two-component regulatory system</keyword>
<dbReference type="InterPro" id="IPR003661">
    <property type="entry name" value="HisK_dim/P_dom"/>
</dbReference>
<dbReference type="OrthoDB" id="9790669at2"/>
<evidence type="ECO:0000256" key="14">
    <source>
        <dbReference type="PROSITE-ProRule" id="PRU00169"/>
    </source>
</evidence>
<dbReference type="CDD" id="cd16922">
    <property type="entry name" value="HATPase_EvgS-ArcB-TorS-like"/>
    <property type="match status" value="1"/>
</dbReference>
<comment type="catalytic activity">
    <reaction evidence="1">
        <text>ATP + protein L-histidine = ADP + protein N-phospho-L-histidine.</text>
        <dbReference type="EC" id="2.7.13.3"/>
    </reaction>
</comment>
<keyword evidence="8" id="KW-0547">Nucleotide-binding</keyword>
<sequence length="916" mass="103299">MYIQCLTLKKNYYFGDRLEWRGSSVRLTISKKLIIGFLSAAIFFGGTSGAFYYYINKVNSSYSELINLRVTILTNAKDMHTLALQQTNGLRGYLLTRGPEFLNELQTANTDLNELIEETKSLVTEKENKELVLQLDKLNKEFNKKYEELLIVFEANQDQEEALNHFKTKVLPTGTQLAPLTKILTENQQKLMDEASLENTKLVEHVNKMSLFLSITALIFTIIIGLFISRSMTRNLSKIMKVITGLTAGSSTASELTHIEVNSKDEFEDIAQAFNEMAASLQERSWLETNITEMATMSHGIHDLHTLAQQFITRITPIVEASYGVFYIKQGIEHERFFKGVAAYAYNNQELGLPSFRYGEGLVGQAALENKTILLTDIPENYVQISSGIGASSPSNLMIIPVEFDGDIIAAIELASFKEFKPIQKIFLNQVLSQVGITLDSVSSRMKTEHLLKDSKELTEELQVQSEELQQQQEELISINEKLEEQYRNSEQKTKELNQIKMELEEKAEELILTSNYKSEFLANMSHELRSPLNSLLILAKLLVENESGNLTKKQVEFADTIFKSGNDLLHLINEILDLSKIEAGKVDVIPDVVSLKDICLFAKRQFLPIANQKELTFKIEKEDTLPETLWTDQQRLQQILNNLLSNAFKFTDKGEILLHIYKADGANHPKLQNIDGSLAFSIKDTGIGISKEDQKRIFKSFQQGDGTTSRKYGGTGLGLSISQKIAHLLGGEIEVESTKGKGSTFTFYLPIQPSEDRAPDTITFQNEAAAALAVSDDCKQTLPDIQDAKPLLKGKKILIVDDDMRNIFAITTALENKHMKVVFADNGKQGINVLKDNPDIDLILMDIMLPEMDGYEAIRVIRQIPEYEMMPIIALTAKAMKHDREKCIEAGASDYISKPVDLDQLFSLIQVWLYR</sequence>
<evidence type="ECO:0000256" key="7">
    <source>
        <dbReference type="ARBA" id="ARBA00022679"/>
    </source>
</evidence>
<evidence type="ECO:0000256" key="1">
    <source>
        <dbReference type="ARBA" id="ARBA00000085"/>
    </source>
</evidence>
<dbReference type="InterPro" id="IPR007891">
    <property type="entry name" value="CHASE3"/>
</dbReference>
<keyword evidence="7" id="KW-0808">Transferase</keyword>